<comment type="caution">
    <text evidence="1">The sequence shown here is derived from an EMBL/GenBank/DDBJ whole genome shotgun (WGS) entry which is preliminary data.</text>
</comment>
<gene>
    <name evidence="1" type="ORF">LCGC14_2145710</name>
</gene>
<accession>A0A0F9DWY8</accession>
<organism evidence="1">
    <name type="scientific">marine sediment metagenome</name>
    <dbReference type="NCBI Taxonomy" id="412755"/>
    <lineage>
        <taxon>unclassified sequences</taxon>
        <taxon>metagenomes</taxon>
        <taxon>ecological metagenomes</taxon>
    </lineage>
</organism>
<dbReference type="InterPro" id="IPR029055">
    <property type="entry name" value="Ntn_hydrolases_N"/>
</dbReference>
<dbReference type="AlphaFoldDB" id="A0A0F9DWY8"/>
<sequence length="192" mass="21131">MTCIVGLTHEGRVHMGSDSAGSDGFIYEVRQEPKVFKRNAGTDEMLFGYTTSFRFGQLLQFGLNIPDHHKNMTDHKYMVTVFMNAVRKTLSSGGYAEKDNEVETGGTALIGYHGKLWTMRDDYQIALSPQIGDSVGSGCYTAMGALQAIKDMAWSPKIRITRALKAAEAVIVTVRGPFHIISGAKYDQPTSK</sequence>
<dbReference type="EMBL" id="LAZR01027230">
    <property type="protein sequence ID" value="KKL66368.1"/>
    <property type="molecule type" value="Genomic_DNA"/>
</dbReference>
<evidence type="ECO:0000313" key="1">
    <source>
        <dbReference type="EMBL" id="KKL66368.1"/>
    </source>
</evidence>
<name>A0A0F9DWY8_9ZZZZ</name>
<reference evidence="1" key="1">
    <citation type="journal article" date="2015" name="Nature">
        <title>Complex archaea that bridge the gap between prokaryotes and eukaryotes.</title>
        <authorList>
            <person name="Spang A."/>
            <person name="Saw J.H."/>
            <person name="Jorgensen S.L."/>
            <person name="Zaremba-Niedzwiedzka K."/>
            <person name="Martijn J."/>
            <person name="Lind A.E."/>
            <person name="van Eijk R."/>
            <person name="Schleper C."/>
            <person name="Guy L."/>
            <person name="Ettema T.J."/>
        </authorList>
    </citation>
    <scope>NUCLEOTIDE SEQUENCE</scope>
</reference>
<protein>
    <submittedName>
        <fullName evidence="1">Uncharacterized protein</fullName>
    </submittedName>
</protein>
<dbReference type="SUPFAM" id="SSF56235">
    <property type="entry name" value="N-terminal nucleophile aminohydrolases (Ntn hydrolases)"/>
    <property type="match status" value="1"/>
</dbReference>
<proteinExistence type="predicted"/>